<dbReference type="Gene3D" id="3.60.120.10">
    <property type="entry name" value="Anthranilate synthase"/>
    <property type="match status" value="1"/>
</dbReference>
<evidence type="ECO:0000256" key="3">
    <source>
        <dbReference type="ARBA" id="ARBA00023239"/>
    </source>
</evidence>
<evidence type="ECO:0000313" key="8">
    <source>
        <dbReference type="Proteomes" id="UP000676325"/>
    </source>
</evidence>
<dbReference type="InterPro" id="IPR015890">
    <property type="entry name" value="Chorismate_C"/>
</dbReference>
<dbReference type="Gene3D" id="3.40.50.880">
    <property type="match status" value="1"/>
</dbReference>
<keyword evidence="2" id="KW-0315">Glutamine amidotransferase</keyword>
<dbReference type="Proteomes" id="UP000676325">
    <property type="component" value="Unassembled WGS sequence"/>
</dbReference>
<dbReference type="PRINTS" id="PR00096">
    <property type="entry name" value="GATASE"/>
</dbReference>
<organism evidence="7 8">
    <name type="scientific">Actinospica acidithermotolerans</name>
    <dbReference type="NCBI Taxonomy" id="2828514"/>
    <lineage>
        <taxon>Bacteria</taxon>
        <taxon>Bacillati</taxon>
        <taxon>Actinomycetota</taxon>
        <taxon>Actinomycetes</taxon>
        <taxon>Catenulisporales</taxon>
        <taxon>Actinospicaceae</taxon>
        <taxon>Actinospica</taxon>
    </lineage>
</organism>
<dbReference type="InterPro" id="IPR029062">
    <property type="entry name" value="Class_I_gatase-like"/>
</dbReference>
<dbReference type="SUPFAM" id="SSF56322">
    <property type="entry name" value="ADC synthase"/>
    <property type="match status" value="1"/>
</dbReference>
<reference evidence="7" key="1">
    <citation type="submission" date="2021-04" db="EMBL/GenBank/DDBJ databases">
        <title>Genome based classification of Actinospica acidithermotolerans sp. nov., an actinobacterium isolated from an Indonesian hot spring.</title>
        <authorList>
            <person name="Kusuma A.B."/>
            <person name="Putra K.E."/>
            <person name="Nafisah S."/>
            <person name="Loh J."/>
            <person name="Nouioui I."/>
            <person name="Goodfellow M."/>
        </authorList>
    </citation>
    <scope>NUCLEOTIDE SEQUENCE</scope>
    <source>
        <strain evidence="7">MGRD01-02</strain>
    </source>
</reference>
<evidence type="ECO:0000256" key="2">
    <source>
        <dbReference type="ARBA" id="ARBA00022962"/>
    </source>
</evidence>
<protein>
    <recommendedName>
        <fullName evidence="1">anthranilate synthase</fullName>
        <ecNumber evidence="1">4.1.3.27</ecNumber>
    </recommendedName>
</protein>
<dbReference type="Pfam" id="PF00425">
    <property type="entry name" value="Chorismate_bind"/>
    <property type="match status" value="1"/>
</dbReference>
<dbReference type="PROSITE" id="PS51273">
    <property type="entry name" value="GATASE_TYPE_1"/>
    <property type="match status" value="1"/>
</dbReference>
<dbReference type="GO" id="GO:0000162">
    <property type="term" value="P:L-tryptophan biosynthetic process"/>
    <property type="evidence" value="ECO:0007669"/>
    <property type="project" value="TreeGrafter"/>
</dbReference>
<evidence type="ECO:0000256" key="1">
    <source>
        <dbReference type="ARBA" id="ARBA00012266"/>
    </source>
</evidence>
<dbReference type="EC" id="4.1.3.27" evidence="1"/>
<dbReference type="CDD" id="cd01743">
    <property type="entry name" value="GATase1_Anthranilate_Synthase"/>
    <property type="match status" value="1"/>
</dbReference>
<dbReference type="InterPro" id="IPR019999">
    <property type="entry name" value="Anth_synth_I-like"/>
</dbReference>
<accession>A0A941IK92</accession>
<feature type="domain" description="Chorismate-utilising enzyme C-terminal" evidence="6">
    <location>
        <begin position="99"/>
        <end position="362"/>
    </location>
</feature>
<comment type="caution">
    <text evidence="7">The sequence shown here is derived from an EMBL/GenBank/DDBJ whole genome shotgun (WGS) entry which is preliminary data.</text>
</comment>
<evidence type="ECO:0000313" key="7">
    <source>
        <dbReference type="EMBL" id="MBR7826496.1"/>
    </source>
</evidence>
<dbReference type="AlphaFoldDB" id="A0A941IK92"/>
<dbReference type="EMBL" id="JAGSOH010000018">
    <property type="protein sequence ID" value="MBR7826496.1"/>
    <property type="molecule type" value="Genomic_DNA"/>
</dbReference>
<proteinExistence type="predicted"/>
<dbReference type="SUPFAM" id="SSF52317">
    <property type="entry name" value="Class I glutamine amidotransferase-like"/>
    <property type="match status" value="1"/>
</dbReference>
<dbReference type="PRINTS" id="PR00097">
    <property type="entry name" value="ANTSNTHASEII"/>
</dbReference>
<evidence type="ECO:0000259" key="6">
    <source>
        <dbReference type="Pfam" id="PF00425"/>
    </source>
</evidence>
<dbReference type="GO" id="GO:0004049">
    <property type="term" value="F:anthranilate synthase activity"/>
    <property type="evidence" value="ECO:0007669"/>
    <property type="project" value="UniProtKB-EC"/>
</dbReference>
<dbReference type="PANTHER" id="PTHR11236:SF49">
    <property type="entry name" value="ANTHRANILATE SYNTHASE COMPONENT 1"/>
    <property type="match status" value="1"/>
</dbReference>
<gene>
    <name evidence="7" type="ORF">KDK95_09295</name>
</gene>
<dbReference type="InterPro" id="IPR006221">
    <property type="entry name" value="TrpG/PapA_dom"/>
</dbReference>
<evidence type="ECO:0000259" key="5">
    <source>
        <dbReference type="Pfam" id="PF00117"/>
    </source>
</evidence>
<dbReference type="PRINTS" id="PR00099">
    <property type="entry name" value="CPSGATASE"/>
</dbReference>
<dbReference type="InterPro" id="IPR017926">
    <property type="entry name" value="GATASE"/>
</dbReference>
<dbReference type="RefSeq" id="WP_212517645.1">
    <property type="nucleotide sequence ID" value="NZ_JAGSOH010000018.1"/>
</dbReference>
<comment type="catalytic activity">
    <reaction evidence="4">
        <text>chorismate + L-glutamine = anthranilate + pyruvate + L-glutamate + H(+)</text>
        <dbReference type="Rhea" id="RHEA:21732"/>
        <dbReference type="ChEBI" id="CHEBI:15361"/>
        <dbReference type="ChEBI" id="CHEBI:15378"/>
        <dbReference type="ChEBI" id="CHEBI:16567"/>
        <dbReference type="ChEBI" id="CHEBI:29748"/>
        <dbReference type="ChEBI" id="CHEBI:29985"/>
        <dbReference type="ChEBI" id="CHEBI:58359"/>
        <dbReference type="EC" id="4.1.3.27"/>
    </reaction>
</comment>
<dbReference type="PANTHER" id="PTHR11236">
    <property type="entry name" value="AMINOBENZOATE/ANTHRANILATE SYNTHASE"/>
    <property type="match status" value="1"/>
</dbReference>
<evidence type="ECO:0000256" key="4">
    <source>
        <dbReference type="ARBA" id="ARBA00047683"/>
    </source>
</evidence>
<feature type="domain" description="Glutamine amidotransferase" evidence="5">
    <location>
        <begin position="433"/>
        <end position="606"/>
    </location>
</feature>
<dbReference type="InterPro" id="IPR005801">
    <property type="entry name" value="ADC_synthase"/>
</dbReference>
<name>A0A941IK92_9ACTN</name>
<sequence length="611" mass="66518">MEPLAPPYALIRRHDSIELLRGRVETFELLADLPRVEDEGGELLALVPYRQLRERGDACHDDGTPLRALIVESRETVQLSDLPTGTARVRDGAFDVEDDEYALKVKAILDEEIAAGEGSNFVLRRTYVARCDDAAETAFGAFRNLLVQERNAYWTFLVHTGDAIMVGATPERHVSLESGVCTMNPISGTLRKPPSSVTREELLAFLSDPKERDELAMVVDEELKMLAEVGDQGGVIDGPYLKEMANLAHTEYYIRARTTMDAREILRTTMFAPTATGSPLRNAFRVILRHESRGHETAGRGYYGGVAALIGRDGHGNQTMDAPLMLRVAYLDPADGSVRVPVGATLVRGSDPYGEVRETHAKAAGVLRAFGVRTAPTSGATTSYGVATGPVWADDPVVRAALASRNERLSPAWATYHAPGELAAPELAGRSVLIIDNEDAFTSMLAVQLRSLGLAVTRLPYDAVDGTDGYDLVVLGPGPGDPRDAQNPKMRTVRAFARQLLDERRPTLAICLGHQLMCAELGLELHRRPTPNQGAQIPVGLFGRTEALGYYNSYAVLAPRAAGEWELAHDGPELAALRGPHYTGLQFHPESVLTRDGLAILRRELARLLPG</sequence>
<dbReference type="Pfam" id="PF00117">
    <property type="entry name" value="GATase"/>
    <property type="match status" value="1"/>
</dbReference>
<keyword evidence="3" id="KW-0456">Lyase</keyword>
<keyword evidence="8" id="KW-1185">Reference proteome</keyword>